<feature type="non-terminal residue" evidence="1">
    <location>
        <position position="108"/>
    </location>
</feature>
<accession>A0ABC8R1Y7</accession>
<comment type="caution">
    <text evidence="1">The sequence shown here is derived from an EMBL/GenBank/DDBJ whole genome shotgun (WGS) entry which is preliminary data.</text>
</comment>
<sequence>MGPRIERDVDQLQKLRTTLVVSQSQLDRGNSVHTILLFRPQEEQKNPPQSIKCMYTKFGIIRTNLRTREKLKAGKENEQEEIRHTSKGLAAAAVVVSLERKKERERNK</sequence>
<gene>
    <name evidence="1" type="ORF">ILEXP_LOCUS6378</name>
</gene>
<proteinExistence type="predicted"/>
<organism evidence="1 2">
    <name type="scientific">Ilex paraguariensis</name>
    <name type="common">yerba mate</name>
    <dbReference type="NCBI Taxonomy" id="185542"/>
    <lineage>
        <taxon>Eukaryota</taxon>
        <taxon>Viridiplantae</taxon>
        <taxon>Streptophyta</taxon>
        <taxon>Embryophyta</taxon>
        <taxon>Tracheophyta</taxon>
        <taxon>Spermatophyta</taxon>
        <taxon>Magnoliopsida</taxon>
        <taxon>eudicotyledons</taxon>
        <taxon>Gunneridae</taxon>
        <taxon>Pentapetalae</taxon>
        <taxon>asterids</taxon>
        <taxon>campanulids</taxon>
        <taxon>Aquifoliales</taxon>
        <taxon>Aquifoliaceae</taxon>
        <taxon>Ilex</taxon>
    </lineage>
</organism>
<dbReference type="EMBL" id="CAUOFW020000928">
    <property type="protein sequence ID" value="CAK9139023.1"/>
    <property type="molecule type" value="Genomic_DNA"/>
</dbReference>
<evidence type="ECO:0000313" key="1">
    <source>
        <dbReference type="EMBL" id="CAK9139023.1"/>
    </source>
</evidence>
<name>A0ABC8R1Y7_9AQUA</name>
<evidence type="ECO:0000313" key="2">
    <source>
        <dbReference type="Proteomes" id="UP001642360"/>
    </source>
</evidence>
<protein>
    <submittedName>
        <fullName evidence="1">Uncharacterized protein</fullName>
    </submittedName>
</protein>
<dbReference type="Proteomes" id="UP001642360">
    <property type="component" value="Unassembled WGS sequence"/>
</dbReference>
<keyword evidence="2" id="KW-1185">Reference proteome</keyword>
<reference evidence="1 2" key="1">
    <citation type="submission" date="2024-02" db="EMBL/GenBank/DDBJ databases">
        <authorList>
            <person name="Vignale AGUSTIN F."/>
            <person name="Sosa J E."/>
            <person name="Modenutti C."/>
        </authorList>
    </citation>
    <scope>NUCLEOTIDE SEQUENCE [LARGE SCALE GENOMIC DNA]</scope>
</reference>
<dbReference type="AlphaFoldDB" id="A0ABC8R1Y7"/>